<dbReference type="InterPro" id="IPR002372">
    <property type="entry name" value="PQQ_rpt_dom"/>
</dbReference>
<reference evidence="2" key="1">
    <citation type="submission" date="2020-07" db="EMBL/GenBank/DDBJ databases">
        <title>The High-quality genome of the commercially important snow crab, Chionoecetes opilio.</title>
        <authorList>
            <person name="Jeong J.-H."/>
            <person name="Ryu S."/>
        </authorList>
    </citation>
    <scope>NUCLEOTIDE SEQUENCE</scope>
    <source>
        <strain evidence="2">MADBK_172401_WGS</strain>
        <tissue evidence="2">Digestive gland</tissue>
    </source>
</reference>
<dbReference type="InterPro" id="IPR018391">
    <property type="entry name" value="PQQ_b-propeller_rpt"/>
</dbReference>
<dbReference type="EMBL" id="JACEEZ010022645">
    <property type="protein sequence ID" value="KAG0712206.1"/>
    <property type="molecule type" value="Genomic_DNA"/>
</dbReference>
<keyword evidence="3" id="KW-1185">Reference proteome</keyword>
<dbReference type="Gene3D" id="2.40.10.480">
    <property type="match status" value="1"/>
</dbReference>
<dbReference type="SMART" id="SM00564">
    <property type="entry name" value="PQQ"/>
    <property type="match status" value="4"/>
</dbReference>
<accession>A0A8J4XQ90</accession>
<dbReference type="AlphaFoldDB" id="A0A8J4XQ90"/>
<dbReference type="InterPro" id="IPR015943">
    <property type="entry name" value="WD40/YVTN_repeat-like_dom_sf"/>
</dbReference>
<dbReference type="GO" id="GO:0043041">
    <property type="term" value="P:amino acid activation for nonribosomal peptide biosynthetic process"/>
    <property type="evidence" value="ECO:0007669"/>
    <property type="project" value="TreeGrafter"/>
</dbReference>
<evidence type="ECO:0000313" key="2">
    <source>
        <dbReference type="EMBL" id="KAG0712206.1"/>
    </source>
</evidence>
<dbReference type="OrthoDB" id="408177at2759"/>
<dbReference type="InterPro" id="IPR011047">
    <property type="entry name" value="Quinoprotein_ADH-like_sf"/>
</dbReference>
<evidence type="ECO:0000259" key="1">
    <source>
        <dbReference type="Pfam" id="PF13570"/>
    </source>
</evidence>
<dbReference type="Pfam" id="PF13570">
    <property type="entry name" value="Beta-prop_ACSF4"/>
    <property type="match status" value="1"/>
</dbReference>
<dbReference type="PANTHER" id="PTHR44394">
    <property type="entry name" value="BETA-ALANINE-ACTIVATING ENZYME"/>
    <property type="match status" value="1"/>
</dbReference>
<evidence type="ECO:0000313" key="3">
    <source>
        <dbReference type="Proteomes" id="UP000770661"/>
    </source>
</evidence>
<protein>
    <submittedName>
        <fullName evidence="2">Beta-alanine-activating enzyme</fullName>
    </submittedName>
</protein>
<comment type="caution">
    <text evidence="2">The sequence shown here is derived from an EMBL/GenBank/DDBJ whole genome shotgun (WGS) entry which is preliminary data.</text>
</comment>
<dbReference type="InterPro" id="IPR052091">
    <property type="entry name" value="Beta-ala_Activ/Resist"/>
</dbReference>
<dbReference type="Gene3D" id="2.130.10.10">
    <property type="entry name" value="YVTN repeat-like/Quinoprotein amine dehydrogenase"/>
    <property type="match status" value="1"/>
</dbReference>
<sequence>MLGDRVESSPAVSLDGSFVYVGCYDHHLYCLRVEDGRVAWRYRTGGEVKSSPVVDQETGWVVFGSHDKHLHCLCEDGEAKWVLQVSSGSIFSSPCIGGGLVIAATLDGVVCGVDKVSGHVRWRVALGKPVFSSPVIYSKGIVFGTVEGLVLSYSLNGTPLWEFKTGGSIFSSPFALKLSDTLEVISIGSHDGCVYFFTHQGELMAKYCNSSPVYATPFLYLGEDVYTFGAVVCETLGRCSTLRVRVGGKENEDTTQRADVEVMWEHEFSGELFASPVYHGNRLWVGCRDDFLYCFDAVLR</sequence>
<dbReference type="PANTHER" id="PTHR44394:SF1">
    <property type="entry name" value="BETA-ALANINE-ACTIVATING ENZYME"/>
    <property type="match status" value="1"/>
</dbReference>
<dbReference type="Proteomes" id="UP000770661">
    <property type="component" value="Unassembled WGS sequence"/>
</dbReference>
<feature type="domain" description="Pyrrolo-quinoline quinone repeat" evidence="1">
    <location>
        <begin position="2"/>
        <end position="296"/>
    </location>
</feature>
<name>A0A8J4XQ90_CHIOP</name>
<proteinExistence type="predicted"/>
<dbReference type="SUPFAM" id="SSF50998">
    <property type="entry name" value="Quinoprotein alcohol dehydrogenase-like"/>
    <property type="match status" value="2"/>
</dbReference>
<organism evidence="2 3">
    <name type="scientific">Chionoecetes opilio</name>
    <name type="common">Atlantic snow crab</name>
    <name type="synonym">Cancer opilio</name>
    <dbReference type="NCBI Taxonomy" id="41210"/>
    <lineage>
        <taxon>Eukaryota</taxon>
        <taxon>Metazoa</taxon>
        <taxon>Ecdysozoa</taxon>
        <taxon>Arthropoda</taxon>
        <taxon>Crustacea</taxon>
        <taxon>Multicrustacea</taxon>
        <taxon>Malacostraca</taxon>
        <taxon>Eumalacostraca</taxon>
        <taxon>Eucarida</taxon>
        <taxon>Decapoda</taxon>
        <taxon>Pleocyemata</taxon>
        <taxon>Brachyura</taxon>
        <taxon>Eubrachyura</taxon>
        <taxon>Majoidea</taxon>
        <taxon>Majidae</taxon>
        <taxon>Chionoecetes</taxon>
    </lineage>
</organism>
<gene>
    <name evidence="2" type="primary">AASDH</name>
    <name evidence="2" type="ORF">GWK47_018980</name>
</gene>